<dbReference type="OrthoDB" id="3251668at2759"/>
<dbReference type="InterPro" id="IPR036864">
    <property type="entry name" value="Zn2-C6_fun-type_DNA-bd_sf"/>
</dbReference>
<dbReference type="Proteomes" id="UP000054516">
    <property type="component" value="Unassembled WGS sequence"/>
</dbReference>
<gene>
    <name evidence="5" type="ORF">SAMD00023353_1301080</name>
</gene>
<dbReference type="GO" id="GO:0005634">
    <property type="term" value="C:nucleus"/>
    <property type="evidence" value="ECO:0007669"/>
    <property type="project" value="UniProtKB-SubCell"/>
</dbReference>
<dbReference type="GO" id="GO:0003677">
    <property type="term" value="F:DNA binding"/>
    <property type="evidence" value="ECO:0007669"/>
    <property type="project" value="UniProtKB-KW"/>
</dbReference>
<evidence type="ECO:0000256" key="2">
    <source>
        <dbReference type="ARBA" id="ARBA00023242"/>
    </source>
</evidence>
<comment type="subcellular location">
    <subcellularLocation>
        <location evidence="1">Nucleus</location>
    </subcellularLocation>
</comment>
<dbReference type="EMBL" id="DF977458">
    <property type="protein sequence ID" value="GAP85629.2"/>
    <property type="molecule type" value="Genomic_DNA"/>
</dbReference>
<protein>
    <submittedName>
        <fullName evidence="5">Putative Zn2 Cys6 DNA-binding protein</fullName>
    </submittedName>
</protein>
<dbReference type="InterPro" id="IPR001138">
    <property type="entry name" value="Zn2Cys6_DnaBD"/>
</dbReference>
<dbReference type="GO" id="GO:0008270">
    <property type="term" value="F:zinc ion binding"/>
    <property type="evidence" value="ECO:0007669"/>
    <property type="project" value="InterPro"/>
</dbReference>
<dbReference type="PANTHER" id="PTHR37534">
    <property type="entry name" value="TRANSCRIPTIONAL ACTIVATOR PROTEIN UGA3"/>
    <property type="match status" value="1"/>
</dbReference>
<evidence type="ECO:0000256" key="1">
    <source>
        <dbReference type="ARBA" id="ARBA00004123"/>
    </source>
</evidence>
<dbReference type="CDD" id="cd00067">
    <property type="entry name" value="GAL4"/>
    <property type="match status" value="1"/>
</dbReference>
<name>A0A1W2TCF2_ROSNE</name>
<feature type="region of interest" description="Disordered" evidence="3">
    <location>
        <begin position="84"/>
        <end position="124"/>
    </location>
</feature>
<dbReference type="InterPro" id="IPR021858">
    <property type="entry name" value="Fun_TF"/>
</dbReference>
<evidence type="ECO:0000256" key="3">
    <source>
        <dbReference type="SAM" id="MobiDB-lite"/>
    </source>
</evidence>
<dbReference type="OMA" id="IMENVWR"/>
<dbReference type="STRING" id="77044.A0A1W2TCF2"/>
<proteinExistence type="predicted"/>
<organism evidence="5">
    <name type="scientific">Rosellinia necatrix</name>
    <name type="common">White root-rot fungus</name>
    <dbReference type="NCBI Taxonomy" id="77044"/>
    <lineage>
        <taxon>Eukaryota</taxon>
        <taxon>Fungi</taxon>
        <taxon>Dikarya</taxon>
        <taxon>Ascomycota</taxon>
        <taxon>Pezizomycotina</taxon>
        <taxon>Sordariomycetes</taxon>
        <taxon>Xylariomycetidae</taxon>
        <taxon>Xylariales</taxon>
        <taxon>Xylariaceae</taxon>
        <taxon>Rosellinia</taxon>
    </lineage>
</organism>
<feature type="domain" description="Zn(2)-C6 fungal-type" evidence="4">
    <location>
        <begin position="17"/>
        <end position="45"/>
    </location>
</feature>
<keyword evidence="5" id="KW-0238">DNA-binding</keyword>
<reference evidence="5" key="1">
    <citation type="submission" date="2016-03" db="EMBL/GenBank/DDBJ databases">
        <title>Draft genome sequence of Rosellinia necatrix.</title>
        <authorList>
            <person name="Kanematsu S."/>
        </authorList>
    </citation>
    <scope>NUCLEOTIDE SEQUENCE [LARGE SCALE GENOMIC DNA]</scope>
    <source>
        <strain evidence="5">W97</strain>
    </source>
</reference>
<accession>A0A1W2TCF2</accession>
<dbReference type="Gene3D" id="4.10.240.10">
    <property type="entry name" value="Zn(2)-C6 fungal-type DNA-binding domain"/>
    <property type="match status" value="1"/>
</dbReference>
<keyword evidence="2" id="KW-0539">Nucleus</keyword>
<dbReference type="SUPFAM" id="SSF57701">
    <property type="entry name" value="Zn2/Cys6 DNA-binding domain"/>
    <property type="match status" value="1"/>
</dbReference>
<evidence type="ECO:0000259" key="4">
    <source>
        <dbReference type="PROSITE" id="PS50048"/>
    </source>
</evidence>
<dbReference type="Pfam" id="PF11951">
    <property type="entry name" value="Fungal_trans_2"/>
    <property type="match status" value="1"/>
</dbReference>
<dbReference type="Pfam" id="PF00172">
    <property type="entry name" value="Zn_clus"/>
    <property type="match status" value="1"/>
</dbReference>
<dbReference type="PROSITE" id="PS00463">
    <property type="entry name" value="ZN2_CY6_FUNGAL_1"/>
    <property type="match status" value="1"/>
</dbReference>
<keyword evidence="6" id="KW-1185">Reference proteome</keyword>
<dbReference type="PROSITE" id="PS50048">
    <property type="entry name" value="ZN2_CY6_FUNGAL_2"/>
    <property type="match status" value="1"/>
</dbReference>
<dbReference type="GO" id="GO:0000981">
    <property type="term" value="F:DNA-binding transcription factor activity, RNA polymerase II-specific"/>
    <property type="evidence" value="ECO:0007669"/>
    <property type="project" value="InterPro"/>
</dbReference>
<sequence length="611" mass="65344">MALEGRRHTGTARSFNGCWTCRLRRKKCDERRPVCETCAALRLTCHSGPEKPGWMDGGPRQDHMAARFRQEVRDHAHLRREGRVAGLPGDDVGPAAPQASTTTPGGHGENNGARQCPRVSTTPGGGTGCALISREMRQGSARFGPSDTVLMMFYLERVQPFLFPFYRPPAARGGRAWLLEMMLNSPVVRQAMLCLSPYFFSLTQGGGGGGGSTADDNNNNNDNNNNALWETVLAQTGDAFATLARALQVVSDDDAGVGGHLHGATRILAGILQLQRFEGAVLSFGNCRAHHGAALALFEQILDSAGPGGATGPRARFDVILGRLGSPSSSSLPAAQFPRVESAERAAFLFSTALLLHDDVVASTALREPPRLHEYHDGLLGDADGTGPSVDLEAVVGCQNWAFLRIGEIAALDAWKRQRKTAGDLDVMELVRRAARVKCALEAGLARLEAEPGAAAAAPADDGGLFDILAGEDAGARPGAAKDQTSTATRVWAHAALLYLCVVVSGWQPASPEVRHHVSRVAELLSDHLAQPSLLRTMTWPFGVAGCLAEAAQEPRFRALAERLRPPSVFGTVYKALEMMEGVWRGRDAEGTATRDLATCFRSQGDIILLV</sequence>
<dbReference type="AlphaFoldDB" id="A0A1W2TCF2"/>
<dbReference type="PANTHER" id="PTHR37534:SF20">
    <property type="entry name" value="PRO1A C6 ZINK-FINGER PROTEIN"/>
    <property type="match status" value="1"/>
</dbReference>
<dbReference type="SMART" id="SM00066">
    <property type="entry name" value="GAL4"/>
    <property type="match status" value="1"/>
</dbReference>
<evidence type="ECO:0000313" key="5">
    <source>
        <dbReference type="EMBL" id="GAP85629.2"/>
    </source>
</evidence>
<evidence type="ECO:0000313" key="6">
    <source>
        <dbReference type="Proteomes" id="UP000054516"/>
    </source>
</evidence>